<feature type="region of interest" description="Disordered" evidence="1">
    <location>
        <begin position="62"/>
        <end position="83"/>
    </location>
</feature>
<dbReference type="EMBL" id="AP003845">
    <property type="protein sequence ID" value="BAC83167.1"/>
    <property type="molecule type" value="Genomic_DNA"/>
</dbReference>
<organism evidence="2 4">
    <name type="scientific">Oryza sativa subsp. japonica</name>
    <name type="common">Rice</name>
    <dbReference type="NCBI Taxonomy" id="39947"/>
    <lineage>
        <taxon>Eukaryota</taxon>
        <taxon>Viridiplantae</taxon>
        <taxon>Streptophyta</taxon>
        <taxon>Embryophyta</taxon>
        <taxon>Tracheophyta</taxon>
        <taxon>Spermatophyta</taxon>
        <taxon>Magnoliopsida</taxon>
        <taxon>Liliopsida</taxon>
        <taxon>Poales</taxon>
        <taxon>Poaceae</taxon>
        <taxon>BOP clade</taxon>
        <taxon>Oryzoideae</taxon>
        <taxon>Oryzeae</taxon>
        <taxon>Oryzinae</taxon>
        <taxon>Oryza</taxon>
        <taxon>Oryza sativa</taxon>
    </lineage>
</organism>
<evidence type="ECO:0000313" key="3">
    <source>
        <dbReference type="EMBL" id="BAD30235.1"/>
    </source>
</evidence>
<evidence type="ECO:0000313" key="4">
    <source>
        <dbReference type="Proteomes" id="UP000000763"/>
    </source>
</evidence>
<gene>
    <name evidence="3" type="primary">OJ1562_B11.117</name>
    <name evidence="2" type="ORF">OJ1699_E05.38</name>
</gene>
<evidence type="ECO:0000256" key="1">
    <source>
        <dbReference type="SAM" id="MobiDB-lite"/>
    </source>
</evidence>
<dbReference type="Proteomes" id="UP000000763">
    <property type="component" value="Chromosome 7"/>
</dbReference>
<reference evidence="4" key="4">
    <citation type="journal article" date="2008" name="Nucleic Acids Res.">
        <title>The rice annotation project database (RAP-DB): 2008 update.</title>
        <authorList>
            <consortium name="The rice annotation project (RAP)"/>
        </authorList>
    </citation>
    <scope>GENOME REANNOTATION</scope>
    <source>
        <strain evidence="4">cv. Nipponbare</strain>
    </source>
</reference>
<reference evidence="2" key="2">
    <citation type="submission" date="2001-07" db="EMBL/GenBank/DDBJ databases">
        <title>Oryza sativa nipponbare(GA3) genomic DNA, chromosome 7, BAC clone:OJ1699_E05.</title>
        <authorList>
            <person name="Sasaki T."/>
            <person name="Matsumoto T."/>
            <person name="Yamamoto K."/>
        </authorList>
    </citation>
    <scope>NUCLEOTIDE SEQUENCE</scope>
</reference>
<sequence length="83" mass="9086">MKAAQQRASYRSKAKPAKNPVLDQITTCQPESQMRCEWTLDSGDDDGVAPTLLPLPCLNKGKESHLISSPPDQLGPSQMLCFD</sequence>
<proteinExistence type="predicted"/>
<accession>Q6ZL04</accession>
<reference evidence="3" key="1">
    <citation type="submission" date="2001-06" db="EMBL/GenBank/DDBJ databases">
        <title>Oryza sativa nipponbare(GA3) genomic DNA, chromosome 7, BAC clone:OJ1562_B11.</title>
        <authorList>
            <person name="Sasaki T."/>
            <person name="Matsumoto T."/>
            <person name="Yamamoto K."/>
        </authorList>
    </citation>
    <scope>NUCLEOTIDE SEQUENCE</scope>
</reference>
<protein>
    <submittedName>
        <fullName evidence="2">Uncharacterized protein</fullName>
    </submittedName>
</protein>
<reference evidence="4" key="3">
    <citation type="journal article" date="2005" name="Nature">
        <title>The map-based sequence of the rice genome.</title>
        <authorList>
            <consortium name="International rice genome sequencing project (IRGSP)"/>
            <person name="Matsumoto T."/>
            <person name="Wu J."/>
            <person name="Kanamori H."/>
            <person name="Katayose Y."/>
            <person name="Fujisawa M."/>
            <person name="Namiki N."/>
            <person name="Mizuno H."/>
            <person name="Yamamoto K."/>
            <person name="Antonio B.A."/>
            <person name="Baba T."/>
            <person name="Sakata K."/>
            <person name="Nagamura Y."/>
            <person name="Aoki H."/>
            <person name="Arikawa K."/>
            <person name="Arita K."/>
            <person name="Bito T."/>
            <person name="Chiden Y."/>
            <person name="Fujitsuka N."/>
            <person name="Fukunaka R."/>
            <person name="Hamada M."/>
            <person name="Harada C."/>
            <person name="Hayashi A."/>
            <person name="Hijishita S."/>
            <person name="Honda M."/>
            <person name="Hosokawa S."/>
            <person name="Ichikawa Y."/>
            <person name="Idonuma A."/>
            <person name="Iijima M."/>
            <person name="Ikeda M."/>
            <person name="Ikeno M."/>
            <person name="Ito K."/>
            <person name="Ito S."/>
            <person name="Ito T."/>
            <person name="Ito Y."/>
            <person name="Ito Y."/>
            <person name="Iwabuchi A."/>
            <person name="Kamiya K."/>
            <person name="Karasawa W."/>
            <person name="Kurita K."/>
            <person name="Katagiri S."/>
            <person name="Kikuta A."/>
            <person name="Kobayashi H."/>
            <person name="Kobayashi N."/>
            <person name="Machita K."/>
            <person name="Maehara T."/>
            <person name="Masukawa M."/>
            <person name="Mizubayashi T."/>
            <person name="Mukai Y."/>
            <person name="Nagasaki H."/>
            <person name="Nagata Y."/>
            <person name="Naito S."/>
            <person name="Nakashima M."/>
            <person name="Nakama Y."/>
            <person name="Nakamichi Y."/>
            <person name="Nakamura M."/>
            <person name="Meguro A."/>
            <person name="Negishi M."/>
            <person name="Ohta I."/>
            <person name="Ohta T."/>
            <person name="Okamoto M."/>
            <person name="Ono N."/>
            <person name="Saji S."/>
            <person name="Sakaguchi M."/>
            <person name="Sakai K."/>
            <person name="Shibata M."/>
            <person name="Shimokawa T."/>
            <person name="Song J."/>
            <person name="Takazaki Y."/>
            <person name="Terasawa K."/>
            <person name="Tsugane M."/>
            <person name="Tsuji K."/>
            <person name="Ueda S."/>
            <person name="Waki K."/>
            <person name="Yamagata H."/>
            <person name="Yamamoto M."/>
            <person name="Yamamoto S."/>
            <person name="Yamane H."/>
            <person name="Yoshiki S."/>
            <person name="Yoshihara R."/>
            <person name="Yukawa K."/>
            <person name="Zhong H."/>
            <person name="Yano M."/>
            <person name="Yuan Q."/>
            <person name="Ouyang S."/>
            <person name="Liu J."/>
            <person name="Jones K.M."/>
            <person name="Gansberger K."/>
            <person name="Moffat K."/>
            <person name="Hill J."/>
            <person name="Bera J."/>
            <person name="Fadrosh D."/>
            <person name="Jin S."/>
            <person name="Johri S."/>
            <person name="Kim M."/>
            <person name="Overton L."/>
            <person name="Reardon M."/>
            <person name="Tsitrin T."/>
            <person name="Vuong H."/>
            <person name="Weaver B."/>
            <person name="Ciecko A."/>
            <person name="Tallon L."/>
            <person name="Jackson J."/>
            <person name="Pai G."/>
            <person name="Aken S.V."/>
            <person name="Utterback T."/>
            <person name="Reidmuller S."/>
            <person name="Feldblyum T."/>
            <person name="Hsiao J."/>
            <person name="Zismann V."/>
            <person name="Iobst S."/>
            <person name="de Vazeille A.R."/>
            <person name="Buell C.R."/>
            <person name="Ying K."/>
            <person name="Li Y."/>
            <person name="Lu T."/>
            <person name="Huang Y."/>
            <person name="Zhao Q."/>
            <person name="Feng Q."/>
            <person name="Zhang L."/>
            <person name="Zhu J."/>
            <person name="Weng Q."/>
            <person name="Mu J."/>
            <person name="Lu Y."/>
            <person name="Fan D."/>
            <person name="Liu Y."/>
            <person name="Guan J."/>
            <person name="Zhang Y."/>
            <person name="Yu S."/>
            <person name="Liu X."/>
            <person name="Zhang Y."/>
            <person name="Hong G."/>
            <person name="Han B."/>
            <person name="Choisne N."/>
            <person name="Demange N."/>
            <person name="Orjeda G."/>
            <person name="Samain S."/>
            <person name="Cattolico L."/>
            <person name="Pelletier E."/>
            <person name="Couloux A."/>
            <person name="Segurens B."/>
            <person name="Wincker P."/>
            <person name="D'Hont A."/>
            <person name="Scarpelli C."/>
            <person name="Weissenbach J."/>
            <person name="Salanoubat M."/>
            <person name="Quetier F."/>
            <person name="Yu Y."/>
            <person name="Kim H.R."/>
            <person name="Rambo T."/>
            <person name="Currie J."/>
            <person name="Collura K."/>
            <person name="Luo M."/>
            <person name="Yang T."/>
            <person name="Ammiraju J.S.S."/>
            <person name="Engler F."/>
            <person name="Soderlund C."/>
            <person name="Wing R.A."/>
            <person name="Palmer L.E."/>
            <person name="de la Bastide M."/>
            <person name="Spiegel L."/>
            <person name="Nascimento L."/>
            <person name="Zutavern T."/>
            <person name="O'Shaughnessy A."/>
            <person name="Dike S."/>
            <person name="Dedhia N."/>
            <person name="Preston R."/>
            <person name="Balija V."/>
            <person name="McCombie W.R."/>
            <person name="Chow T."/>
            <person name="Chen H."/>
            <person name="Chung M."/>
            <person name="Chen C."/>
            <person name="Shaw J."/>
            <person name="Wu H."/>
            <person name="Hsiao K."/>
            <person name="Chao Y."/>
            <person name="Chu M."/>
            <person name="Cheng C."/>
            <person name="Hour A."/>
            <person name="Lee P."/>
            <person name="Lin S."/>
            <person name="Lin Y."/>
            <person name="Liou J."/>
            <person name="Liu S."/>
            <person name="Hsing Y."/>
            <person name="Raghuvanshi S."/>
            <person name="Mohanty A."/>
            <person name="Bharti A.K."/>
            <person name="Gaur A."/>
            <person name="Gupta V."/>
            <person name="Kumar D."/>
            <person name="Ravi V."/>
            <person name="Vij S."/>
            <person name="Kapur A."/>
            <person name="Khurana P."/>
            <person name="Khurana P."/>
            <person name="Khurana J.P."/>
            <person name="Tyagi A.K."/>
            <person name="Gaikwad K."/>
            <person name="Singh A."/>
            <person name="Dalal V."/>
            <person name="Srivastava S."/>
            <person name="Dixit A."/>
            <person name="Pal A.K."/>
            <person name="Ghazi I.A."/>
            <person name="Yadav M."/>
            <person name="Pandit A."/>
            <person name="Bhargava A."/>
            <person name="Sureshbabu K."/>
            <person name="Batra K."/>
            <person name="Sharma T.R."/>
            <person name="Mohapatra T."/>
            <person name="Singh N.K."/>
            <person name="Messing J."/>
            <person name="Nelson A.B."/>
            <person name="Fuks G."/>
            <person name="Kavchok S."/>
            <person name="Keizer G."/>
            <person name="Linton E."/>
            <person name="Llaca V."/>
            <person name="Song R."/>
            <person name="Tanyolac B."/>
            <person name="Young S."/>
            <person name="Ho-Il K."/>
            <person name="Hahn J.H."/>
            <person name="Sangsakoo G."/>
            <person name="Vanavichit A."/>
            <person name="de Mattos Luiz.A.T."/>
            <person name="Zimmer P.D."/>
            <person name="Malone G."/>
            <person name="Dellagostin O."/>
            <person name="de Oliveira A.C."/>
            <person name="Bevan M."/>
            <person name="Bancroft I."/>
            <person name="Minx P."/>
            <person name="Cordum H."/>
            <person name="Wilson R."/>
            <person name="Cheng Z."/>
            <person name="Jin W."/>
            <person name="Jiang J."/>
            <person name="Leong S.A."/>
            <person name="Iwama H."/>
            <person name="Gojobori T."/>
            <person name="Itoh T."/>
            <person name="Niimura Y."/>
            <person name="Fujii Y."/>
            <person name="Habara T."/>
            <person name="Sakai H."/>
            <person name="Sato Y."/>
            <person name="Wilson G."/>
            <person name="Kumar K."/>
            <person name="McCouch S."/>
            <person name="Juretic N."/>
            <person name="Hoen D."/>
            <person name="Wright S."/>
            <person name="Bruskiewich R."/>
            <person name="Bureau T."/>
            <person name="Miyao A."/>
            <person name="Hirochika H."/>
            <person name="Nishikawa T."/>
            <person name="Kadowaki K."/>
            <person name="Sugiura M."/>
            <person name="Burr B."/>
            <person name="Sasaki T."/>
        </authorList>
    </citation>
    <scope>NUCLEOTIDE SEQUENCE [LARGE SCALE GENOMIC DNA]</scope>
    <source>
        <strain evidence="4">cv. Nipponbare</strain>
    </source>
</reference>
<name>Q6ZL04_ORYSJ</name>
<feature type="region of interest" description="Disordered" evidence="1">
    <location>
        <begin position="1"/>
        <end position="22"/>
    </location>
</feature>
<evidence type="ECO:0000313" key="2">
    <source>
        <dbReference type="EMBL" id="BAC83167.1"/>
    </source>
</evidence>
<dbReference type="EMBL" id="AP003758">
    <property type="protein sequence ID" value="BAD30235.1"/>
    <property type="molecule type" value="Genomic_DNA"/>
</dbReference>
<dbReference type="AlphaFoldDB" id="Q6ZL04"/>